<dbReference type="Proteomes" id="UP000188388">
    <property type="component" value="Unassembled WGS sequence"/>
</dbReference>
<dbReference type="STRING" id="1631249.BQ8794_140258"/>
<keyword evidence="2" id="KW-1185">Reference proteome</keyword>
<accession>A0A1R3V2H3</accession>
<protein>
    <submittedName>
        <fullName evidence="1">Uncharacterized protein</fullName>
    </submittedName>
</protein>
<evidence type="ECO:0000313" key="1">
    <source>
        <dbReference type="EMBL" id="SIT54113.1"/>
    </source>
</evidence>
<proteinExistence type="predicted"/>
<dbReference type="AlphaFoldDB" id="A0A1R3V2H3"/>
<organism evidence="1 2">
    <name type="scientific">Mesorhizobium prunaredense</name>
    <dbReference type="NCBI Taxonomy" id="1631249"/>
    <lineage>
        <taxon>Bacteria</taxon>
        <taxon>Pseudomonadati</taxon>
        <taxon>Pseudomonadota</taxon>
        <taxon>Alphaproteobacteria</taxon>
        <taxon>Hyphomicrobiales</taxon>
        <taxon>Phyllobacteriaceae</taxon>
        <taxon>Mesorhizobium</taxon>
    </lineage>
</organism>
<gene>
    <name evidence="1" type="ORF">BQ8794_140258</name>
</gene>
<dbReference type="EMBL" id="FTPD01000006">
    <property type="protein sequence ID" value="SIT54113.1"/>
    <property type="molecule type" value="Genomic_DNA"/>
</dbReference>
<evidence type="ECO:0000313" key="2">
    <source>
        <dbReference type="Proteomes" id="UP000188388"/>
    </source>
</evidence>
<reference evidence="2" key="1">
    <citation type="submission" date="2017-01" db="EMBL/GenBank/DDBJ databases">
        <authorList>
            <person name="Brunel B."/>
        </authorList>
    </citation>
    <scope>NUCLEOTIDE SEQUENCE [LARGE SCALE GENOMIC DNA]</scope>
</reference>
<sequence length="75" mass="8096">MGELAVYAGLFAVATTILPMQSEAALAGLFADGILSRGAAGPGGQRRKRSWFRSQLADWARRRTVPDPKLVSRHS</sequence>
<name>A0A1R3V2H3_9HYPH</name>